<reference evidence="9" key="1">
    <citation type="journal article" date="2023" name="Plant J.">
        <title>Genome sequences and population genomics provide insights into the demographic history, inbreeding, and mutation load of two 'living fossil' tree species of Dipteronia.</title>
        <authorList>
            <person name="Feng Y."/>
            <person name="Comes H.P."/>
            <person name="Chen J."/>
            <person name="Zhu S."/>
            <person name="Lu R."/>
            <person name="Zhang X."/>
            <person name="Li P."/>
            <person name="Qiu J."/>
            <person name="Olsen K.M."/>
            <person name="Qiu Y."/>
        </authorList>
    </citation>
    <scope>NUCLEOTIDE SEQUENCE</scope>
    <source>
        <strain evidence="9">NBL</strain>
    </source>
</reference>
<dbReference type="InterPro" id="IPR036514">
    <property type="entry name" value="SGNH_hydro_sf"/>
</dbReference>
<protein>
    <recommendedName>
        <fullName evidence="11">GDSL esterase/lipase</fullName>
    </recommendedName>
</protein>
<evidence type="ECO:0000256" key="5">
    <source>
        <dbReference type="ARBA" id="ARBA00022801"/>
    </source>
</evidence>
<feature type="region of interest" description="Disordered" evidence="8">
    <location>
        <begin position="1"/>
        <end position="21"/>
    </location>
</feature>
<dbReference type="InterPro" id="IPR001087">
    <property type="entry name" value="GDSL"/>
</dbReference>
<keyword evidence="7" id="KW-0443">Lipid metabolism</keyword>
<dbReference type="GO" id="GO:0016788">
    <property type="term" value="F:hydrolase activity, acting on ester bonds"/>
    <property type="evidence" value="ECO:0007669"/>
    <property type="project" value="InterPro"/>
</dbReference>
<keyword evidence="4" id="KW-0732">Signal</keyword>
<name>A0AAE0A9T2_9ROSI</name>
<keyword evidence="5" id="KW-0378">Hydrolase</keyword>
<dbReference type="InterPro" id="IPR051238">
    <property type="entry name" value="GDSL_esterase/lipase"/>
</dbReference>
<evidence type="ECO:0008006" key="11">
    <source>
        <dbReference type="Google" id="ProtNLM"/>
    </source>
</evidence>
<accession>A0AAE0A9T2</accession>
<evidence type="ECO:0000256" key="4">
    <source>
        <dbReference type="ARBA" id="ARBA00022729"/>
    </source>
</evidence>
<evidence type="ECO:0000256" key="2">
    <source>
        <dbReference type="ARBA" id="ARBA00008668"/>
    </source>
</evidence>
<dbReference type="Gene3D" id="3.40.50.1110">
    <property type="entry name" value="SGNH hydrolase"/>
    <property type="match status" value="1"/>
</dbReference>
<evidence type="ECO:0000313" key="10">
    <source>
        <dbReference type="Proteomes" id="UP001281410"/>
    </source>
</evidence>
<dbReference type="GO" id="GO:0005576">
    <property type="term" value="C:extracellular region"/>
    <property type="evidence" value="ECO:0007669"/>
    <property type="project" value="UniProtKB-SubCell"/>
</dbReference>
<evidence type="ECO:0000313" key="9">
    <source>
        <dbReference type="EMBL" id="KAK3206685.1"/>
    </source>
</evidence>
<dbReference type="Proteomes" id="UP001281410">
    <property type="component" value="Unassembled WGS sequence"/>
</dbReference>
<evidence type="ECO:0000256" key="3">
    <source>
        <dbReference type="ARBA" id="ARBA00022525"/>
    </source>
</evidence>
<dbReference type="Pfam" id="PF00657">
    <property type="entry name" value="Lipase_GDSL"/>
    <property type="match status" value="1"/>
</dbReference>
<evidence type="ECO:0000256" key="8">
    <source>
        <dbReference type="SAM" id="MobiDB-lite"/>
    </source>
</evidence>
<proteinExistence type="inferred from homology"/>
<evidence type="ECO:0000256" key="7">
    <source>
        <dbReference type="ARBA" id="ARBA00023098"/>
    </source>
</evidence>
<dbReference type="AlphaFoldDB" id="A0AAE0A9T2"/>
<gene>
    <name evidence="9" type="ORF">Dsin_020731</name>
</gene>
<dbReference type="GO" id="GO:0016042">
    <property type="term" value="P:lipid catabolic process"/>
    <property type="evidence" value="ECO:0007669"/>
    <property type="project" value="UniProtKB-KW"/>
</dbReference>
<dbReference type="PANTHER" id="PTHR45650">
    <property type="entry name" value="GDSL-LIKE LIPASE/ACYLHYDROLASE-RELATED"/>
    <property type="match status" value="1"/>
</dbReference>
<organism evidence="9 10">
    <name type="scientific">Dipteronia sinensis</name>
    <dbReference type="NCBI Taxonomy" id="43782"/>
    <lineage>
        <taxon>Eukaryota</taxon>
        <taxon>Viridiplantae</taxon>
        <taxon>Streptophyta</taxon>
        <taxon>Embryophyta</taxon>
        <taxon>Tracheophyta</taxon>
        <taxon>Spermatophyta</taxon>
        <taxon>Magnoliopsida</taxon>
        <taxon>eudicotyledons</taxon>
        <taxon>Gunneridae</taxon>
        <taxon>Pentapetalae</taxon>
        <taxon>rosids</taxon>
        <taxon>malvids</taxon>
        <taxon>Sapindales</taxon>
        <taxon>Sapindaceae</taxon>
        <taxon>Hippocastanoideae</taxon>
        <taxon>Acereae</taxon>
        <taxon>Dipteronia</taxon>
    </lineage>
</organism>
<comment type="similarity">
    <text evidence="2">Belongs to the 'GDSL' lipolytic enzyme family.</text>
</comment>
<comment type="subcellular location">
    <subcellularLocation>
        <location evidence="1">Secreted</location>
    </subcellularLocation>
</comment>
<sequence length="341" mass="37981">MGVPSSHGMRARSSSKHPISIETGGSEWEFEAVFAKFIEESVARGVNVDEANQQYVEDEAKRLGFKHFIPPFATANGSKILQGVNYASGSAGILDESGQEQGENVNLRKQLANHRKIVSRIAHMLRSKKSAVEHMKKCLYSLVIGSNDYINNYFIPEFYIASRIYTPEKYAKVLVKQYLHQIKKLYKLGARKVHISGVGLIGCTPYSISTFGTNNGSACVAKLNNAALLFNKKLKLAIKRLNKKFKDAKFIFDDPTNAPAPTGLEANDCCEVRKDGLCIPDKPTTCKDRNKSIFFDSIHPTEVVYMDSANRTLTSLDPSQLYPINLLQLAQLQIKTKAKKN</sequence>
<dbReference type="PANTHER" id="PTHR45650:SF3">
    <property type="entry name" value="OS01G0748500 PROTEIN"/>
    <property type="match status" value="1"/>
</dbReference>
<evidence type="ECO:0000256" key="1">
    <source>
        <dbReference type="ARBA" id="ARBA00004613"/>
    </source>
</evidence>
<dbReference type="EMBL" id="JANJYJ010000006">
    <property type="protein sequence ID" value="KAK3206685.1"/>
    <property type="molecule type" value="Genomic_DNA"/>
</dbReference>
<keyword evidence="6" id="KW-0442">Lipid degradation</keyword>
<evidence type="ECO:0000256" key="6">
    <source>
        <dbReference type="ARBA" id="ARBA00022963"/>
    </source>
</evidence>
<keyword evidence="10" id="KW-1185">Reference proteome</keyword>
<comment type="caution">
    <text evidence="9">The sequence shown here is derived from an EMBL/GenBank/DDBJ whole genome shotgun (WGS) entry which is preliminary data.</text>
</comment>
<keyword evidence="3" id="KW-0964">Secreted</keyword>